<name>A0A8D3WDD5_STRFA</name>
<accession>A0A8D3WDD5</accession>
<feature type="region of interest" description="Disordered" evidence="1">
    <location>
        <begin position="43"/>
        <end position="62"/>
    </location>
</feature>
<dbReference type="KEGG" id="sfa:Sfla_0053"/>
<organism evidence="3 4">
    <name type="scientific">Streptomyces pratensis (strain ATCC 33331 / IAF-45CD)</name>
    <dbReference type="NCBI Taxonomy" id="591167"/>
    <lineage>
        <taxon>Bacteria</taxon>
        <taxon>Bacillati</taxon>
        <taxon>Actinomycetota</taxon>
        <taxon>Actinomycetes</taxon>
        <taxon>Kitasatosporales</taxon>
        <taxon>Streptomycetaceae</taxon>
        <taxon>Streptomyces</taxon>
    </lineage>
</organism>
<keyword evidence="2" id="KW-0472">Membrane</keyword>
<feature type="transmembrane region" description="Helical" evidence="2">
    <location>
        <begin position="20"/>
        <end position="38"/>
    </location>
</feature>
<evidence type="ECO:0000256" key="1">
    <source>
        <dbReference type="SAM" id="MobiDB-lite"/>
    </source>
</evidence>
<evidence type="ECO:0000256" key="2">
    <source>
        <dbReference type="SAM" id="Phobius"/>
    </source>
</evidence>
<proteinExistence type="predicted"/>
<evidence type="ECO:0000313" key="3">
    <source>
        <dbReference type="EMBL" id="ADW01526.1"/>
    </source>
</evidence>
<gene>
    <name evidence="3" type="ordered locus">Sfla_0053</name>
</gene>
<reference evidence="3 4" key="1">
    <citation type="submission" date="2011-01" db="EMBL/GenBank/DDBJ databases">
        <title>Complete sequence of chromosome of Streptomyces flavogriseus ATCC 33331.</title>
        <authorList>
            <consortium name="US DOE Joint Genome Institute"/>
            <person name="Lucas S."/>
            <person name="Copeland A."/>
            <person name="Lapidus A."/>
            <person name="Cheng J.-F."/>
            <person name="Goodwin L."/>
            <person name="Pitluck S."/>
            <person name="Davenport K."/>
            <person name="Detter J.C."/>
            <person name="Han C."/>
            <person name="Tapia R."/>
            <person name="Land M."/>
            <person name="Hauser L."/>
            <person name="Kyrpides N."/>
            <person name="Ivanova N."/>
            <person name="Ovchinnikova G."/>
            <person name="Pagani I."/>
            <person name="Brumm P."/>
            <person name="Mead D."/>
            <person name="Woyke T."/>
        </authorList>
    </citation>
    <scope>NUCLEOTIDE SEQUENCE [LARGE SCALE GENOMIC DNA]</scope>
    <source>
        <strain evidence="4">ATCC 33331 / IAF-45CD</strain>
    </source>
</reference>
<dbReference type="AlphaFoldDB" id="A0A8D3WDD5"/>
<evidence type="ECO:0000313" key="4">
    <source>
        <dbReference type="Proteomes" id="UP000002066"/>
    </source>
</evidence>
<protein>
    <submittedName>
        <fullName evidence="3">Rhomboid family protein</fullName>
    </submittedName>
</protein>
<dbReference type="Proteomes" id="UP000002066">
    <property type="component" value="Chromosome"/>
</dbReference>
<keyword evidence="2" id="KW-0812">Transmembrane</keyword>
<feature type="compositionally biased region" description="Polar residues" evidence="1">
    <location>
        <begin position="52"/>
        <end position="62"/>
    </location>
</feature>
<sequence length="62" mass="6600">MDLFHLSDALLSHLTDLVPYVQFVAAAGGAVAAVRRAARAGRRRLNARRAPNTGTSRPTVAD</sequence>
<keyword evidence="2" id="KW-1133">Transmembrane helix</keyword>
<dbReference type="EMBL" id="CP002475">
    <property type="protein sequence ID" value="ADW01526.1"/>
    <property type="molecule type" value="Genomic_DNA"/>
</dbReference>